<proteinExistence type="predicted"/>
<comment type="caution">
    <text evidence="2">The sequence shown here is derived from an EMBL/GenBank/DDBJ whole genome shotgun (WGS) entry which is preliminary data.</text>
</comment>
<protein>
    <recommendedName>
        <fullName evidence="4">Tetratricopeptide repeat protein</fullName>
    </recommendedName>
</protein>
<keyword evidence="1" id="KW-0802">TPR repeat</keyword>
<reference evidence="2 3" key="1">
    <citation type="submission" date="2016-09" db="EMBL/GenBank/DDBJ databases">
        <title>Bacillus aquimaris SAMM genome sequence reveals colonization and biosurfactant production capacities.</title>
        <authorList>
            <person name="Waghmode S.R."/>
            <person name="Suryavanshi M.V."/>
        </authorList>
    </citation>
    <scope>NUCLEOTIDE SEQUENCE [LARGE SCALE GENOMIC DNA]</scope>
    <source>
        <strain evidence="2 3">SAMM</strain>
    </source>
</reference>
<sequence>MKNCSVCNKRIYVFECNLTKTYICNYCCDKYQLNQWSEGWERYFKNSQQHFQWQDEDRSYEKCLDCKGLCRVDEYEVITKPEVGFGMSLFSFNHNGKFIFTNNPDHLFPKRKAFLEKMICETLEDYYYLAETYHFLGEYNKSIQLLTESIKKYNNPELYRLLGQSYHFKGKREEALINFKKSLFLSETSAVTKRYMADLLRSMKDYEGSIYFYKQSLDSFEYNEDGYINDSFYEYNYFGLAIAYSKINQFEKVIEVANEFLFLSVIDWDTFKDKVLQVRSNKLKDSNMKSQIYTTSTIYEILSIAYIELDNLDKAKEYITRAKWLVPDNIDIARVEGIIIGKRSNDQKLKEYKTLLEALLTNAEQKLFDPIEKLSESVEEIKKNVEDLNKESPIDFLELKPNFMGVGLNINEVINKLLKKR</sequence>
<evidence type="ECO:0000256" key="1">
    <source>
        <dbReference type="PROSITE-ProRule" id="PRU00339"/>
    </source>
</evidence>
<gene>
    <name evidence="2" type="ORF">BHE18_08230</name>
</gene>
<dbReference type="InterPro" id="IPR011990">
    <property type="entry name" value="TPR-like_helical_dom_sf"/>
</dbReference>
<dbReference type="OrthoDB" id="1150409at2"/>
<organism evidence="2 3">
    <name type="scientific">Rossellomorea aquimaris</name>
    <dbReference type="NCBI Taxonomy" id="189382"/>
    <lineage>
        <taxon>Bacteria</taxon>
        <taxon>Bacillati</taxon>
        <taxon>Bacillota</taxon>
        <taxon>Bacilli</taxon>
        <taxon>Bacillales</taxon>
        <taxon>Bacillaceae</taxon>
        <taxon>Rossellomorea</taxon>
    </lineage>
</organism>
<dbReference type="RefSeq" id="WP_071618426.1">
    <property type="nucleotide sequence ID" value="NZ_MINN01000085.1"/>
</dbReference>
<dbReference type="SMART" id="SM00028">
    <property type="entry name" value="TPR"/>
    <property type="match status" value="4"/>
</dbReference>
<dbReference type="AlphaFoldDB" id="A0A1J6W0C3"/>
<dbReference type="Proteomes" id="UP000182062">
    <property type="component" value="Unassembled WGS sequence"/>
</dbReference>
<accession>A0A1J6W0C3</accession>
<evidence type="ECO:0008006" key="4">
    <source>
        <dbReference type="Google" id="ProtNLM"/>
    </source>
</evidence>
<feature type="repeat" description="TPR" evidence="1">
    <location>
        <begin position="156"/>
        <end position="189"/>
    </location>
</feature>
<dbReference type="Gene3D" id="1.25.40.10">
    <property type="entry name" value="Tetratricopeptide repeat domain"/>
    <property type="match status" value="1"/>
</dbReference>
<name>A0A1J6W0C3_9BACI</name>
<keyword evidence="3" id="KW-1185">Reference proteome</keyword>
<feature type="repeat" description="TPR" evidence="1">
    <location>
        <begin position="296"/>
        <end position="329"/>
    </location>
</feature>
<evidence type="ECO:0000313" key="3">
    <source>
        <dbReference type="Proteomes" id="UP000182062"/>
    </source>
</evidence>
<dbReference type="EMBL" id="MINN01000085">
    <property type="protein sequence ID" value="OIU71026.1"/>
    <property type="molecule type" value="Genomic_DNA"/>
</dbReference>
<dbReference type="Pfam" id="PF13181">
    <property type="entry name" value="TPR_8"/>
    <property type="match status" value="1"/>
</dbReference>
<evidence type="ECO:0000313" key="2">
    <source>
        <dbReference type="EMBL" id="OIU71026.1"/>
    </source>
</evidence>
<dbReference type="SUPFAM" id="SSF48452">
    <property type="entry name" value="TPR-like"/>
    <property type="match status" value="1"/>
</dbReference>
<dbReference type="InterPro" id="IPR019734">
    <property type="entry name" value="TPR_rpt"/>
</dbReference>
<dbReference type="PROSITE" id="PS50005">
    <property type="entry name" value="TPR"/>
    <property type="match status" value="2"/>
</dbReference>